<feature type="transmembrane region" description="Helical" evidence="7">
    <location>
        <begin position="21"/>
        <end position="39"/>
    </location>
</feature>
<evidence type="ECO:0000256" key="6">
    <source>
        <dbReference type="ARBA" id="ARBA00023315"/>
    </source>
</evidence>
<keyword evidence="6" id="KW-0012">Acyltransferase</keyword>
<proteinExistence type="predicted"/>
<name>G0VG98_NAUCA</name>
<evidence type="ECO:0000256" key="3">
    <source>
        <dbReference type="ARBA" id="ARBA00022692"/>
    </source>
</evidence>
<feature type="transmembrane region" description="Helical" evidence="7">
    <location>
        <begin position="271"/>
        <end position="289"/>
    </location>
</feature>
<dbReference type="OMA" id="WHGTRPG"/>
<feature type="transmembrane region" description="Helical" evidence="7">
    <location>
        <begin position="456"/>
        <end position="477"/>
    </location>
</feature>
<dbReference type="STRING" id="1064592.G0VG98"/>
<dbReference type="GO" id="GO:0030258">
    <property type="term" value="P:lipid modification"/>
    <property type="evidence" value="ECO:0007669"/>
    <property type="project" value="TreeGrafter"/>
</dbReference>
<evidence type="ECO:0000256" key="1">
    <source>
        <dbReference type="ARBA" id="ARBA00004141"/>
    </source>
</evidence>
<dbReference type="HOGENOM" id="CLU_011340_5_0_1"/>
<dbReference type="GO" id="GO:0006646">
    <property type="term" value="P:phosphatidylethanolamine biosynthetic process"/>
    <property type="evidence" value="ECO:0007669"/>
    <property type="project" value="EnsemblFungi"/>
</dbReference>
<dbReference type="PANTHER" id="PTHR13906:SF4">
    <property type="entry name" value="LYSOPHOSPHOLIPID ACYLTRANSFERASE 6"/>
    <property type="match status" value="1"/>
</dbReference>
<dbReference type="Proteomes" id="UP000001640">
    <property type="component" value="Chromosome 6"/>
</dbReference>
<dbReference type="EMBL" id="HE576757">
    <property type="protein sequence ID" value="CCC70518.1"/>
    <property type="molecule type" value="Genomic_DNA"/>
</dbReference>
<gene>
    <name evidence="8" type="primary">NCAS0F00340</name>
    <name evidence="8" type="ordered locus">NCAS_0F00340</name>
</gene>
<evidence type="ECO:0000256" key="5">
    <source>
        <dbReference type="ARBA" id="ARBA00023136"/>
    </source>
</evidence>
<dbReference type="GO" id="GO:0016020">
    <property type="term" value="C:membrane"/>
    <property type="evidence" value="ECO:0007669"/>
    <property type="project" value="UniProtKB-SubCell"/>
</dbReference>
<feature type="transmembrane region" description="Helical" evidence="7">
    <location>
        <begin position="366"/>
        <end position="382"/>
    </location>
</feature>
<dbReference type="InterPro" id="IPR049941">
    <property type="entry name" value="LPLAT_7/PORCN-like"/>
</dbReference>
<keyword evidence="5 7" id="KW-0472">Membrane</keyword>
<evidence type="ECO:0000313" key="9">
    <source>
        <dbReference type="Proteomes" id="UP000001640"/>
    </source>
</evidence>
<feature type="transmembrane region" description="Helical" evidence="7">
    <location>
        <begin position="233"/>
        <end position="251"/>
    </location>
</feature>
<dbReference type="OrthoDB" id="286734at2759"/>
<dbReference type="GO" id="GO:0047184">
    <property type="term" value="F:1-acylglycerophosphocholine O-acyltransferase activity"/>
    <property type="evidence" value="ECO:0007669"/>
    <property type="project" value="EnsemblFungi"/>
</dbReference>
<feature type="transmembrane region" description="Helical" evidence="7">
    <location>
        <begin position="426"/>
        <end position="444"/>
    </location>
</feature>
<comment type="subcellular location">
    <subcellularLocation>
        <location evidence="1">Membrane</location>
        <topology evidence="1">Multi-pass membrane protein</topology>
    </subcellularLocation>
</comment>
<dbReference type="GO" id="GO:0005783">
    <property type="term" value="C:endoplasmic reticulum"/>
    <property type="evidence" value="ECO:0007669"/>
    <property type="project" value="EnsemblFungi"/>
</dbReference>
<dbReference type="RefSeq" id="XP_003676874.1">
    <property type="nucleotide sequence ID" value="XM_003676826.1"/>
</dbReference>
<feature type="transmembrane region" description="Helical" evidence="7">
    <location>
        <begin position="93"/>
        <end position="112"/>
    </location>
</feature>
<reference evidence="8 9" key="1">
    <citation type="journal article" date="2011" name="Proc. Natl. Acad. Sci. U.S.A.">
        <title>Evolutionary erosion of yeast sex chromosomes by mating-type switching accidents.</title>
        <authorList>
            <person name="Gordon J.L."/>
            <person name="Armisen D."/>
            <person name="Proux-Wera E."/>
            <person name="Oheigeartaigh S.S."/>
            <person name="Byrne K.P."/>
            <person name="Wolfe K.H."/>
        </authorList>
    </citation>
    <scope>NUCLEOTIDE SEQUENCE [LARGE SCALE GENOMIC DNA]</scope>
    <source>
        <strain evidence="9">ATCC 76901 / BCRC 22586 / CBS 4309 / NBRC 1992 / NRRL Y-12630</strain>
    </source>
</reference>
<dbReference type="eggNOG" id="KOG2704">
    <property type="taxonomic scope" value="Eukaryota"/>
</dbReference>
<keyword evidence="2" id="KW-0808">Transferase</keyword>
<evidence type="ECO:0000313" key="8">
    <source>
        <dbReference type="EMBL" id="CCC70518.1"/>
    </source>
</evidence>
<organism evidence="8 9">
    <name type="scientific">Naumovozyma castellii</name>
    <name type="common">Yeast</name>
    <name type="synonym">Saccharomyces castellii</name>
    <dbReference type="NCBI Taxonomy" id="27288"/>
    <lineage>
        <taxon>Eukaryota</taxon>
        <taxon>Fungi</taxon>
        <taxon>Dikarya</taxon>
        <taxon>Ascomycota</taxon>
        <taxon>Saccharomycotina</taxon>
        <taxon>Saccharomycetes</taxon>
        <taxon>Saccharomycetales</taxon>
        <taxon>Saccharomycetaceae</taxon>
        <taxon>Naumovozyma</taxon>
    </lineage>
</organism>
<dbReference type="Pfam" id="PF03062">
    <property type="entry name" value="MBOAT"/>
    <property type="match status" value="1"/>
</dbReference>
<protein>
    <submittedName>
        <fullName evidence="8">Uncharacterized protein</fullName>
    </submittedName>
</protein>
<dbReference type="GO" id="GO:0003841">
    <property type="term" value="F:1-acylglycerol-3-phosphate O-acyltransferase activity"/>
    <property type="evidence" value="ECO:0007669"/>
    <property type="project" value="EnsemblFungi"/>
</dbReference>
<dbReference type="GO" id="GO:0090640">
    <property type="term" value="P:phosphatidylcholine biosynthesis from sn-glycero-3-phosphocholine"/>
    <property type="evidence" value="ECO:0007669"/>
    <property type="project" value="EnsemblFungi"/>
</dbReference>
<dbReference type="InterPro" id="IPR004299">
    <property type="entry name" value="MBOAT_fam"/>
</dbReference>
<dbReference type="GO" id="GO:0044233">
    <property type="term" value="C:mitochondria-associated endoplasmic reticulum membrane contact site"/>
    <property type="evidence" value="ECO:0007669"/>
    <property type="project" value="EnsemblFungi"/>
</dbReference>
<reference key="2">
    <citation type="submission" date="2011-08" db="EMBL/GenBank/DDBJ databases">
        <title>Genome sequence of Naumovozyma castellii.</title>
        <authorList>
            <person name="Gordon J.L."/>
            <person name="Armisen D."/>
            <person name="Proux-Wera E."/>
            <person name="OhEigeartaigh S.S."/>
            <person name="Byrne K.P."/>
            <person name="Wolfe K.H."/>
        </authorList>
    </citation>
    <scope>NUCLEOTIDE SEQUENCE</scope>
    <source>
        <strain>Type strain:CBS 4309</strain>
    </source>
</reference>
<dbReference type="FunCoup" id="G0VG98">
    <property type="interactions" value="541"/>
</dbReference>
<keyword evidence="4 7" id="KW-1133">Transmembrane helix</keyword>
<evidence type="ECO:0000256" key="4">
    <source>
        <dbReference type="ARBA" id="ARBA00022989"/>
    </source>
</evidence>
<feature type="transmembrane region" description="Helical" evidence="7">
    <location>
        <begin position="51"/>
        <end position="73"/>
    </location>
</feature>
<dbReference type="AlphaFoldDB" id="G0VG98"/>
<dbReference type="KEGG" id="ncs:NCAS_0F00340"/>
<evidence type="ECO:0000256" key="2">
    <source>
        <dbReference type="ARBA" id="ARBA00022679"/>
    </source>
</evidence>
<accession>G0VG98</accession>
<dbReference type="InParanoid" id="G0VG98"/>
<dbReference type="PANTHER" id="PTHR13906">
    <property type="entry name" value="PORCUPINE"/>
    <property type="match status" value="1"/>
</dbReference>
<dbReference type="GeneID" id="96904167"/>
<dbReference type="GO" id="GO:0071618">
    <property type="term" value="F:lysophosphatidylethanolamine acyltransferase activity"/>
    <property type="evidence" value="ECO:0007669"/>
    <property type="project" value="EnsemblFungi"/>
</dbReference>
<evidence type="ECO:0000256" key="7">
    <source>
        <dbReference type="SAM" id="Phobius"/>
    </source>
</evidence>
<keyword evidence="3 7" id="KW-0812">Transmembrane</keyword>
<sequence length="615" mass="71755">MYNPIDAALNKVTETYGIDSFTLRYAICLLGSFPLNAILKRLPDEKEKTKCIYIIVSSMIYLFGILNLYSGFRTLLISSTFTFLITRFYHSKFMPYLNFVFVMGHLAMNHIYAQFFNSQTATTIDITASQMVLAIKLTSFAWSYYDGMDTNADEFESLVQYQKDRVIKRHPSLLKFVAYTFFYPTLLTGPSFDYSDFDSWLNGEMFHDLPESKKPKRRLNPRKRRQIPKNGKLALWKVIQGIAWIVLNGLGKKYIPLSFIADRASFMERSFFYRIHYIFLVGLVARFKYYAAWTIAEASCISCGLGYNGYDTKTQKIKWNRVQNIDIWNVEMAQNTRQCLEGWNMNTNKWLKYTVYLRVVKKGKKPGFRATMFTFLTSAFWHGTRPGYYLTFATGALYQTCGKFYRRNFRPIFLASDGVTPLPYKWVYDVVGMWVIKISFGYLVEPFLLLDFKESLVAWGSVYFYGHIVVALSFFLFRGPFSKSVIQFCKSLQPQYIATAKVKELEEEISRTSTSLGDIIREKLEYEEANKDLLQKEMNLGIPSIHPTDWEDAKGEWAAFVKEYTEWRERNGLEVEEDNLMKAFQDFKRELKENTVGERKMSFSGYSPVPIEKKD</sequence>
<dbReference type="GO" id="GO:0036151">
    <property type="term" value="P:phosphatidylcholine acyl-chain remodeling"/>
    <property type="evidence" value="ECO:0007669"/>
    <property type="project" value="EnsemblFungi"/>
</dbReference>
<keyword evidence="9" id="KW-1185">Reference proteome</keyword>